<dbReference type="Proteomes" id="UP000198847">
    <property type="component" value="Unassembled WGS sequence"/>
</dbReference>
<keyword evidence="2 4" id="KW-0472">Membrane</keyword>
<evidence type="ECO:0000313" key="5">
    <source>
        <dbReference type="EMBL" id="SEP22729.1"/>
    </source>
</evidence>
<name>A0A1H8W554_9FIRM</name>
<dbReference type="AlphaFoldDB" id="A0A1H8W554"/>
<dbReference type="InterPro" id="IPR004995">
    <property type="entry name" value="Spore_Ger"/>
</dbReference>
<evidence type="ECO:0000313" key="6">
    <source>
        <dbReference type="Proteomes" id="UP000198847"/>
    </source>
</evidence>
<protein>
    <submittedName>
        <fullName evidence="5">Spore germination protein KA</fullName>
    </submittedName>
</protein>
<feature type="transmembrane region" description="Helical" evidence="4">
    <location>
        <begin position="410"/>
        <end position="433"/>
    </location>
</feature>
<dbReference type="GO" id="GO:0009847">
    <property type="term" value="P:spore germination"/>
    <property type="evidence" value="ECO:0007669"/>
    <property type="project" value="InterPro"/>
</dbReference>
<dbReference type="RefSeq" id="WP_218140670.1">
    <property type="nucleotide sequence ID" value="NZ_FODY01000014.1"/>
</dbReference>
<feature type="region of interest" description="Disordered" evidence="3">
    <location>
        <begin position="505"/>
        <end position="526"/>
    </location>
</feature>
<evidence type="ECO:0000256" key="3">
    <source>
        <dbReference type="SAM" id="MobiDB-lite"/>
    </source>
</evidence>
<feature type="transmembrane region" description="Helical" evidence="4">
    <location>
        <begin position="440"/>
        <end position="460"/>
    </location>
</feature>
<feature type="transmembrane region" description="Helical" evidence="4">
    <location>
        <begin position="384"/>
        <end position="404"/>
    </location>
</feature>
<gene>
    <name evidence="5" type="ORF">SAMN04490178_11434</name>
</gene>
<feature type="transmembrane region" description="Helical" evidence="4">
    <location>
        <begin position="311"/>
        <end position="331"/>
    </location>
</feature>
<keyword evidence="6" id="KW-1185">Reference proteome</keyword>
<proteinExistence type="inferred from homology"/>
<dbReference type="GO" id="GO:0016020">
    <property type="term" value="C:membrane"/>
    <property type="evidence" value="ECO:0007669"/>
    <property type="project" value="InterPro"/>
</dbReference>
<sequence length="526" mass="57897">MQSLQAQQATPLTPSADVTQGVISPDLEANLIYLKRALGKSSDTIFREFKIGDTSQTKAFICFIDGLADKEKVDTHIIKALMIDARDTENTNQALPQDTYTLVKESILSVSELMESQFFNKALDNILSGSVVLFIDGYDTAFILGLRGWSTRNISEPNTENAIRGPREGFTETLRVNTSMLRRKIKNPNLVLETKKLGRQTRTDICIAYISGIANENILKEVKARLDRIDTDAILESGYIEQYIEDNPFSPFSTIGNSEKPDIIAAKLLEGRIALLCDGTPCVLTVPQLFVETFQSAEDYYSRPYLATVVLWLRFIAFLITLTAPALYVALETFHQEMIPTVLLITAAAAREGIPFPAFLEALIIGTIFEILRESGVRMPRPIGQAVSIVGALVVGQAAVQAGIISAPMVIIAALTAITGFILTPLLDAIVLLRFTLLGLAAIFGLYGVTLGILFILGHLCSLRSFGSPYLAPFAPTIKAELKDSLVRAPLWMMRSRPKSITWKRSRRQAVSARSHTPDHEEGDTE</sequence>
<evidence type="ECO:0000256" key="4">
    <source>
        <dbReference type="SAM" id="Phobius"/>
    </source>
</evidence>
<dbReference type="PIRSF" id="PIRSF005690">
    <property type="entry name" value="GerBA"/>
    <property type="match status" value="1"/>
</dbReference>
<evidence type="ECO:0000256" key="2">
    <source>
        <dbReference type="ARBA" id="ARBA00023136"/>
    </source>
</evidence>
<reference evidence="5 6" key="1">
    <citation type="submission" date="2016-10" db="EMBL/GenBank/DDBJ databases">
        <authorList>
            <person name="de Groot N.N."/>
        </authorList>
    </citation>
    <scope>NUCLEOTIDE SEQUENCE [LARGE SCALE GENOMIC DNA]</scope>
    <source>
        <strain evidence="5 6">DSM 13305</strain>
    </source>
</reference>
<dbReference type="STRING" id="112903.SAMN04490178_11434"/>
<evidence type="ECO:0000256" key="1">
    <source>
        <dbReference type="ARBA" id="ARBA00005278"/>
    </source>
</evidence>
<dbReference type="PANTHER" id="PTHR22550">
    <property type="entry name" value="SPORE GERMINATION PROTEIN"/>
    <property type="match status" value="1"/>
</dbReference>
<dbReference type="EMBL" id="FODY01000014">
    <property type="protein sequence ID" value="SEP22729.1"/>
    <property type="molecule type" value="Genomic_DNA"/>
</dbReference>
<dbReference type="Pfam" id="PF03323">
    <property type="entry name" value="GerA"/>
    <property type="match status" value="1"/>
</dbReference>
<dbReference type="PANTHER" id="PTHR22550:SF5">
    <property type="entry name" value="LEUCINE ZIPPER PROTEIN 4"/>
    <property type="match status" value="1"/>
</dbReference>
<accession>A0A1H8W554</accession>
<keyword evidence="4" id="KW-0812">Transmembrane</keyword>
<comment type="similarity">
    <text evidence="1">Belongs to the GerABKA family.</text>
</comment>
<dbReference type="InterPro" id="IPR050768">
    <property type="entry name" value="UPF0353/GerABKA_families"/>
</dbReference>
<organism evidence="5 6">
    <name type="scientific">Propionispora vibrioides</name>
    <dbReference type="NCBI Taxonomy" id="112903"/>
    <lineage>
        <taxon>Bacteria</taxon>
        <taxon>Bacillati</taxon>
        <taxon>Bacillota</taxon>
        <taxon>Negativicutes</taxon>
        <taxon>Selenomonadales</taxon>
        <taxon>Sporomusaceae</taxon>
        <taxon>Propionispora</taxon>
    </lineage>
</organism>
<keyword evidence="4" id="KW-1133">Transmembrane helix</keyword>